<feature type="domain" description="DUF4832" evidence="5">
    <location>
        <begin position="247"/>
        <end position="438"/>
    </location>
</feature>
<dbReference type="EMBL" id="JBHRTI010000003">
    <property type="protein sequence ID" value="MFC3146274.1"/>
    <property type="molecule type" value="Genomic_DNA"/>
</dbReference>
<keyword evidence="3" id="KW-0732">Signal</keyword>
<name>A0ABV7H1H5_9BURK</name>
<dbReference type="Pfam" id="PF02449">
    <property type="entry name" value="Glyco_hydro_42"/>
    <property type="match status" value="1"/>
</dbReference>
<keyword evidence="7" id="KW-1185">Reference proteome</keyword>
<dbReference type="SUPFAM" id="SSF51445">
    <property type="entry name" value="(Trans)glycosidases"/>
    <property type="match status" value="1"/>
</dbReference>
<feature type="domain" description="Glycoside hydrolase family 42 N-terminal" evidence="4">
    <location>
        <begin position="73"/>
        <end position="186"/>
    </location>
</feature>
<keyword evidence="2" id="KW-0326">Glycosidase</keyword>
<dbReference type="Gene3D" id="3.20.20.80">
    <property type="entry name" value="Glycosidases"/>
    <property type="match status" value="1"/>
</dbReference>
<evidence type="ECO:0000256" key="3">
    <source>
        <dbReference type="SAM" id="SignalP"/>
    </source>
</evidence>
<proteinExistence type="predicted"/>
<reference evidence="7" key="1">
    <citation type="journal article" date="2019" name="Int. J. Syst. Evol. Microbiol.">
        <title>The Global Catalogue of Microorganisms (GCM) 10K type strain sequencing project: providing services to taxonomists for standard genome sequencing and annotation.</title>
        <authorList>
            <consortium name="The Broad Institute Genomics Platform"/>
            <consortium name="The Broad Institute Genome Sequencing Center for Infectious Disease"/>
            <person name="Wu L."/>
            <person name="Ma J."/>
        </authorList>
    </citation>
    <scope>NUCLEOTIDE SEQUENCE [LARGE SCALE GENOMIC DNA]</scope>
    <source>
        <strain evidence="7">KCTC 52168</strain>
    </source>
</reference>
<dbReference type="RefSeq" id="WP_377300554.1">
    <property type="nucleotide sequence ID" value="NZ_CP180191.1"/>
</dbReference>
<sequence length="487" mass="52997">MNARTWGGAVVALAVGLALAACGGGGSAPASPQPAPQAPVAVTVTYPKTPGPDTNPRKGWNSGWWTNLPNTSVGFQYIPWAVLEPQNGVYDWAKVEEILDRPGTRGKHVVLRLYCDWFRESTTSCPAWLFDQVGVRRIKGVQSDTLAGEAWLTDYNDARFVAEVTAAIQALASRYNADPRMHALQVGVLGYWGEWHNAGFSYANGSGYTISDTTARAVLDAYKTRLTDTPLQARYPWREPLKSAGGLGFHNDFFVPNNGHSDEFDTALAASGAWLNGPIGGEVPPREAADLPRELNALYLTDKGESMIRTGRYSTMAPGAYAQGPTDVYYGGYMRLHRLMGYTFQIDSARFAQSLARTDRLTVQVNGSNVGIAPTYHAWTTQIALLDANNQPVRTETLAHDFRAVRPKATFTLNANLDPSGLAAGDYRLALRVIQPGAERSKTTAWKLDARNTYILFANDLPTLAGTWGSDNALHGGWSVLGRVTVR</sequence>
<accession>A0ABV7H1H5</accession>
<evidence type="ECO:0000259" key="5">
    <source>
        <dbReference type="Pfam" id="PF16116"/>
    </source>
</evidence>
<gene>
    <name evidence="6" type="ORF">ACFOEN_01310</name>
</gene>
<feature type="signal peptide" evidence="3">
    <location>
        <begin position="1"/>
        <end position="20"/>
    </location>
</feature>
<evidence type="ECO:0000256" key="1">
    <source>
        <dbReference type="ARBA" id="ARBA00022801"/>
    </source>
</evidence>
<dbReference type="Pfam" id="PF16116">
    <property type="entry name" value="DUF4832"/>
    <property type="match status" value="1"/>
</dbReference>
<organism evidence="6 7">
    <name type="scientific">Piscinibacterium candidicorallinum</name>
    <dbReference type="NCBI Taxonomy" id="1793872"/>
    <lineage>
        <taxon>Bacteria</taxon>
        <taxon>Pseudomonadati</taxon>
        <taxon>Pseudomonadota</taxon>
        <taxon>Betaproteobacteria</taxon>
        <taxon>Burkholderiales</taxon>
        <taxon>Piscinibacterium</taxon>
    </lineage>
</organism>
<evidence type="ECO:0000313" key="6">
    <source>
        <dbReference type="EMBL" id="MFC3146274.1"/>
    </source>
</evidence>
<dbReference type="InterPro" id="IPR017853">
    <property type="entry name" value="GH"/>
</dbReference>
<dbReference type="InterPro" id="IPR032267">
    <property type="entry name" value="DUF4832"/>
</dbReference>
<evidence type="ECO:0000259" key="4">
    <source>
        <dbReference type="Pfam" id="PF02449"/>
    </source>
</evidence>
<comment type="caution">
    <text evidence="6">The sequence shown here is derived from an EMBL/GenBank/DDBJ whole genome shotgun (WGS) entry which is preliminary data.</text>
</comment>
<dbReference type="PROSITE" id="PS51257">
    <property type="entry name" value="PROKAR_LIPOPROTEIN"/>
    <property type="match status" value="1"/>
</dbReference>
<protein>
    <submittedName>
        <fullName evidence="6">DUF4832 domain-containing protein</fullName>
    </submittedName>
</protein>
<keyword evidence="1" id="KW-0378">Hydrolase</keyword>
<evidence type="ECO:0000256" key="2">
    <source>
        <dbReference type="ARBA" id="ARBA00023295"/>
    </source>
</evidence>
<evidence type="ECO:0000313" key="7">
    <source>
        <dbReference type="Proteomes" id="UP001595556"/>
    </source>
</evidence>
<dbReference type="Proteomes" id="UP001595556">
    <property type="component" value="Unassembled WGS sequence"/>
</dbReference>
<dbReference type="InterPro" id="IPR013529">
    <property type="entry name" value="Glyco_hydro_42_N"/>
</dbReference>
<feature type="chain" id="PRO_5046751955" evidence="3">
    <location>
        <begin position="21"/>
        <end position="487"/>
    </location>
</feature>